<proteinExistence type="predicted"/>
<dbReference type="Pfam" id="PF08347">
    <property type="entry name" value="CTNNB1_binding"/>
    <property type="match status" value="1"/>
</dbReference>
<dbReference type="WBParaSite" id="TASK_0000084901-mRNA-1">
    <property type="protein sequence ID" value="TASK_0000084901-mRNA-1"/>
    <property type="gene ID" value="TASK_0000084901"/>
</dbReference>
<evidence type="ECO:0000313" key="2">
    <source>
        <dbReference type="EMBL" id="VDK22002.1"/>
    </source>
</evidence>
<dbReference type="InterPro" id="IPR027397">
    <property type="entry name" value="Catenin-bd_sf"/>
</dbReference>
<dbReference type="OrthoDB" id="2307332at2759"/>
<dbReference type="InterPro" id="IPR013558">
    <property type="entry name" value="CTNNB1-bd_N"/>
</dbReference>
<reference evidence="2 3" key="2">
    <citation type="submission" date="2018-11" db="EMBL/GenBank/DDBJ databases">
        <authorList>
            <consortium name="Pathogen Informatics"/>
        </authorList>
    </citation>
    <scope>NUCLEOTIDE SEQUENCE [LARGE SCALE GENOMIC DNA]</scope>
</reference>
<dbReference type="STRING" id="60517.A0A0R3VU78"/>
<evidence type="ECO:0000259" key="1">
    <source>
        <dbReference type="Pfam" id="PF08347"/>
    </source>
</evidence>
<keyword evidence="3" id="KW-1185">Reference proteome</keyword>
<evidence type="ECO:0000313" key="3">
    <source>
        <dbReference type="Proteomes" id="UP000282613"/>
    </source>
</evidence>
<reference evidence="4" key="1">
    <citation type="submission" date="2017-02" db="UniProtKB">
        <authorList>
            <consortium name="WormBaseParasite"/>
        </authorList>
    </citation>
    <scope>IDENTIFICATION</scope>
</reference>
<dbReference type="EMBL" id="UYRS01000138">
    <property type="protein sequence ID" value="VDK22002.1"/>
    <property type="molecule type" value="Genomic_DNA"/>
</dbReference>
<accession>A0A0R3VU78</accession>
<gene>
    <name evidence="2" type="ORF">TASK_LOCUS850</name>
</gene>
<sequence length="232" mass="25833">MNSVAGDDLACTDEIKVYEDEGEEDEQVKSSENLTEDKVGLVIESEEQYTGHTSCGGATRYTMHTRCECQHLVPMCSHHCLRFPFFHIYSLWPPYWRSLLTMVVMVSTVLPPTTVTAVVAADAVNSTGEEMRSSHSIINMTLKGRQRGVYHTDYIGVYVSVAVAFLSQWLPCLSPLPSLASSQFWRQCFDWIPLSRRPPMLYVGPSYSPFFTPAPPLLGASTSAIVIDRQGG</sequence>
<dbReference type="AlphaFoldDB" id="A0A0R3VU78"/>
<dbReference type="Gene3D" id="4.10.900.10">
    <property type="entry name" value="TCF3-CBD (Catenin binding domain)"/>
    <property type="match status" value="1"/>
</dbReference>
<dbReference type="Proteomes" id="UP000282613">
    <property type="component" value="Unassembled WGS sequence"/>
</dbReference>
<evidence type="ECO:0000313" key="4">
    <source>
        <dbReference type="WBParaSite" id="TASK_0000084901-mRNA-1"/>
    </source>
</evidence>
<feature type="domain" description="CTNNB1 binding N-teminal" evidence="1">
    <location>
        <begin position="5"/>
        <end position="51"/>
    </location>
</feature>
<organism evidence="4">
    <name type="scientific">Taenia asiatica</name>
    <name type="common">Asian tapeworm</name>
    <dbReference type="NCBI Taxonomy" id="60517"/>
    <lineage>
        <taxon>Eukaryota</taxon>
        <taxon>Metazoa</taxon>
        <taxon>Spiralia</taxon>
        <taxon>Lophotrochozoa</taxon>
        <taxon>Platyhelminthes</taxon>
        <taxon>Cestoda</taxon>
        <taxon>Eucestoda</taxon>
        <taxon>Cyclophyllidea</taxon>
        <taxon>Taeniidae</taxon>
        <taxon>Taenia</taxon>
    </lineage>
</organism>
<name>A0A0R3VU78_TAEAS</name>
<protein>
    <submittedName>
        <fullName evidence="4">CTNNB1_binding domain-containing protein</fullName>
    </submittedName>
</protein>